<keyword evidence="3 5" id="KW-1133">Transmembrane helix</keyword>
<evidence type="ECO:0000313" key="8">
    <source>
        <dbReference type="Proteomes" id="UP000735302"/>
    </source>
</evidence>
<feature type="transmembrane region" description="Helical" evidence="5">
    <location>
        <begin position="88"/>
        <end position="113"/>
    </location>
</feature>
<evidence type="ECO:0000256" key="1">
    <source>
        <dbReference type="ARBA" id="ARBA00004370"/>
    </source>
</evidence>
<accession>A0AAV3ZDB9</accession>
<dbReference type="InterPro" id="IPR000276">
    <property type="entry name" value="GPCR_Rhodpsn"/>
</dbReference>
<feature type="transmembrane region" description="Helical" evidence="5">
    <location>
        <begin position="52"/>
        <end position="76"/>
    </location>
</feature>
<comment type="caution">
    <text evidence="7">The sequence shown here is derived from an EMBL/GenBank/DDBJ whole genome shotgun (WGS) entry which is preliminary data.</text>
</comment>
<feature type="transmembrane region" description="Helical" evidence="5">
    <location>
        <begin position="283"/>
        <end position="303"/>
    </location>
</feature>
<keyword evidence="8" id="KW-1185">Reference proteome</keyword>
<dbReference type="GO" id="GO:0004930">
    <property type="term" value="F:G protein-coupled receptor activity"/>
    <property type="evidence" value="ECO:0007669"/>
    <property type="project" value="InterPro"/>
</dbReference>
<dbReference type="PANTHER" id="PTHR45698:SF1">
    <property type="entry name" value="TRACE AMINE-ASSOCIATED RECEPTOR 13C-LIKE"/>
    <property type="match status" value="1"/>
</dbReference>
<feature type="domain" description="G-protein coupled receptors family 1 profile" evidence="6">
    <location>
        <begin position="67"/>
        <end position="303"/>
    </location>
</feature>
<evidence type="ECO:0000256" key="3">
    <source>
        <dbReference type="ARBA" id="ARBA00022989"/>
    </source>
</evidence>
<dbReference type="AlphaFoldDB" id="A0AAV3ZDB9"/>
<keyword evidence="7" id="KW-0675">Receptor</keyword>
<name>A0AAV3ZDB9_9GAST</name>
<keyword evidence="4 5" id="KW-0472">Membrane</keyword>
<evidence type="ECO:0000313" key="7">
    <source>
        <dbReference type="EMBL" id="GFN92635.1"/>
    </source>
</evidence>
<comment type="subcellular location">
    <subcellularLocation>
        <location evidence="1">Membrane</location>
    </subcellularLocation>
</comment>
<dbReference type="PROSITE" id="PS50262">
    <property type="entry name" value="G_PROTEIN_RECEP_F1_2"/>
    <property type="match status" value="1"/>
</dbReference>
<dbReference type="EMBL" id="BLXT01002259">
    <property type="protein sequence ID" value="GFN92635.1"/>
    <property type="molecule type" value="Genomic_DNA"/>
</dbReference>
<proteinExistence type="predicted"/>
<keyword evidence="2 5" id="KW-0812">Transmembrane</keyword>
<reference evidence="7 8" key="1">
    <citation type="journal article" date="2021" name="Elife">
        <title>Chloroplast acquisition without the gene transfer in kleptoplastic sea slugs, Plakobranchus ocellatus.</title>
        <authorList>
            <person name="Maeda T."/>
            <person name="Takahashi S."/>
            <person name="Yoshida T."/>
            <person name="Shimamura S."/>
            <person name="Takaki Y."/>
            <person name="Nagai Y."/>
            <person name="Toyoda A."/>
            <person name="Suzuki Y."/>
            <person name="Arimoto A."/>
            <person name="Ishii H."/>
            <person name="Satoh N."/>
            <person name="Nishiyama T."/>
            <person name="Hasebe M."/>
            <person name="Maruyama T."/>
            <person name="Minagawa J."/>
            <person name="Obokata J."/>
            <person name="Shigenobu S."/>
        </authorList>
    </citation>
    <scope>NUCLEOTIDE SEQUENCE [LARGE SCALE GENOMIC DNA]</scope>
</reference>
<evidence type="ECO:0000256" key="4">
    <source>
        <dbReference type="ARBA" id="ARBA00023136"/>
    </source>
</evidence>
<evidence type="ECO:0000256" key="5">
    <source>
        <dbReference type="SAM" id="Phobius"/>
    </source>
</evidence>
<dbReference type="SUPFAM" id="SSF81321">
    <property type="entry name" value="Family A G protein-coupled receptor-like"/>
    <property type="match status" value="1"/>
</dbReference>
<dbReference type="GO" id="GO:0016020">
    <property type="term" value="C:membrane"/>
    <property type="evidence" value="ECO:0007669"/>
    <property type="project" value="UniProtKB-SubCell"/>
</dbReference>
<dbReference type="Pfam" id="PF00001">
    <property type="entry name" value="7tm_1"/>
    <property type="match status" value="1"/>
</dbReference>
<gene>
    <name evidence="7" type="ORF">PoB_001914100</name>
</gene>
<evidence type="ECO:0000256" key="2">
    <source>
        <dbReference type="ARBA" id="ARBA00022692"/>
    </source>
</evidence>
<feature type="transmembrane region" description="Helical" evidence="5">
    <location>
        <begin position="226"/>
        <end position="250"/>
    </location>
</feature>
<dbReference type="PANTHER" id="PTHR45698">
    <property type="entry name" value="TRACE AMINE-ASSOCIATED RECEPTOR 19N-RELATED"/>
    <property type="match status" value="1"/>
</dbReference>
<feature type="transmembrane region" description="Helical" evidence="5">
    <location>
        <begin position="172"/>
        <end position="193"/>
    </location>
</feature>
<dbReference type="Proteomes" id="UP000735302">
    <property type="component" value="Unassembled WGS sequence"/>
</dbReference>
<organism evidence="7 8">
    <name type="scientific">Plakobranchus ocellatus</name>
    <dbReference type="NCBI Taxonomy" id="259542"/>
    <lineage>
        <taxon>Eukaryota</taxon>
        <taxon>Metazoa</taxon>
        <taxon>Spiralia</taxon>
        <taxon>Lophotrochozoa</taxon>
        <taxon>Mollusca</taxon>
        <taxon>Gastropoda</taxon>
        <taxon>Heterobranchia</taxon>
        <taxon>Euthyneura</taxon>
        <taxon>Panpulmonata</taxon>
        <taxon>Sacoglossa</taxon>
        <taxon>Placobranchoidea</taxon>
        <taxon>Plakobranchidae</taxon>
        <taxon>Plakobranchus</taxon>
    </lineage>
</organism>
<dbReference type="Gene3D" id="1.20.1070.10">
    <property type="entry name" value="Rhodopsin 7-helix transmembrane proteins"/>
    <property type="match status" value="1"/>
</dbReference>
<dbReference type="InterPro" id="IPR017452">
    <property type="entry name" value="GPCR_Rhodpsn_7TM"/>
</dbReference>
<protein>
    <submittedName>
        <fullName evidence="7">Chemosensory receptor b</fullName>
    </submittedName>
</protein>
<evidence type="ECO:0000259" key="6">
    <source>
        <dbReference type="PROSITE" id="PS50262"/>
    </source>
</evidence>
<sequence>MDAIISEATEYFRLFENSMAMTTTMASERAVKEISKIRPILSAEVHLALLTFLTYATFFGAIVGIVSNFLVIVTYFKLGFSETINVSYLALGISDLFSSVIRSWGAICFLFVITNTYLPFDSSSLITTTSFYPGQGFEKTTAFITAFIAFERCLCVQFPLHVRTIVTRRRTIFSIVTIFLFGVVPSNLIHMVYPLKWVYRPSQNRTILAMVPLETPLRYITQRALLAYYGTVLHFTALVAVWICTVLLAVGLKRNAEIKKENLKSSNKAMQDKQKENRVIKTVFLLAVTYLVCSTPTAATLLVPHFEPEFSTSRGLARISLACDPSTRAVPLLGGLPRQFARRSEESTSSKTILAALLFIPHLLTLSSRVPDRGAKWVFDLAQGSPTG</sequence>